<accession>A0ABT5QP83</accession>
<keyword evidence="4" id="KW-0547">Nucleotide-binding</keyword>
<dbReference type="InterPro" id="IPR025110">
    <property type="entry name" value="AMP-bd_C"/>
</dbReference>
<evidence type="ECO:0000259" key="6">
    <source>
        <dbReference type="Pfam" id="PF00501"/>
    </source>
</evidence>
<keyword evidence="9" id="KW-1185">Reference proteome</keyword>
<feature type="domain" description="AMP-dependent synthetase/ligase" evidence="6">
    <location>
        <begin position="60"/>
        <end position="314"/>
    </location>
</feature>
<dbReference type="EC" id="6.2.1.26" evidence="8"/>
<sequence>MLSPHKLNPFKEWPWLHWNLKCSQQTAILIDNHAKSWAELCADIDEARSKLPTPFPTYLAVESQNTYQTLVTMLAAWQAGIQTLMLNPALGEFLRDELLANIGIEAYLSPDNLPEQQGDVLPSAEFDTSRVVSLTLTSGSTGLPKAVAHTVKNHLASAQGLFELMPFEREDCWLLSLPLFHVSGLAIVWRWLSKGAVLKIANTQGDALSQALEGATHASLVPTQLQRLLDSERSSTLHSVLLGGAVIPQGLVDRAEQAGIQCWCGYGMTEMASTITAKRANGAFSVGKPMQYRELMLSDCAEVLVRGETLSPGYVKNGQLDPITHDWFATKDKGDWENGELKILGRLDNMFICGGENVQPEMVERVLGKYDGIHQIFILPVSDAKWGQVPVAIVDGDVDAKALLAWAKETVSPHQCPTRIFSFPHDVLNGGIKVSRRALQHWLANITS</sequence>
<dbReference type="InterPro" id="IPR045851">
    <property type="entry name" value="AMP-bd_C_sf"/>
</dbReference>
<comment type="caution">
    <text evidence="8">The sequence shown here is derived from an EMBL/GenBank/DDBJ whole genome shotgun (WGS) entry which is preliminary data.</text>
</comment>
<dbReference type="CDD" id="cd17630">
    <property type="entry name" value="OSB_MenE-like"/>
    <property type="match status" value="1"/>
</dbReference>
<comment type="similarity">
    <text evidence="1">Belongs to the ATP-dependent AMP-binding enzyme family.</text>
</comment>
<gene>
    <name evidence="8" type="primary">menE</name>
    <name evidence="8" type="ORF">LRP49_14675</name>
</gene>
<feature type="domain" description="AMP-binding enzyme C-terminal" evidence="7">
    <location>
        <begin position="363"/>
        <end position="421"/>
    </location>
</feature>
<evidence type="ECO:0000259" key="7">
    <source>
        <dbReference type="Pfam" id="PF13193"/>
    </source>
</evidence>
<dbReference type="Proteomes" id="UP001149821">
    <property type="component" value="Unassembled WGS sequence"/>
</dbReference>
<keyword evidence="3 8" id="KW-0436">Ligase</keyword>
<dbReference type="InterPro" id="IPR042099">
    <property type="entry name" value="ANL_N_sf"/>
</dbReference>
<dbReference type="PROSITE" id="PS00455">
    <property type="entry name" value="AMP_BINDING"/>
    <property type="match status" value="1"/>
</dbReference>
<dbReference type="PANTHER" id="PTHR43201">
    <property type="entry name" value="ACYL-COA SYNTHETASE"/>
    <property type="match status" value="1"/>
</dbReference>
<evidence type="ECO:0000256" key="1">
    <source>
        <dbReference type="ARBA" id="ARBA00006432"/>
    </source>
</evidence>
<evidence type="ECO:0000256" key="3">
    <source>
        <dbReference type="ARBA" id="ARBA00022598"/>
    </source>
</evidence>
<dbReference type="GO" id="GO:0008756">
    <property type="term" value="F:o-succinylbenzoate-CoA ligase activity"/>
    <property type="evidence" value="ECO:0007669"/>
    <property type="project" value="UniProtKB-EC"/>
</dbReference>
<dbReference type="Pfam" id="PF13193">
    <property type="entry name" value="AMP-binding_C"/>
    <property type="match status" value="1"/>
</dbReference>
<dbReference type="InterPro" id="IPR010192">
    <property type="entry name" value="MenE"/>
</dbReference>
<evidence type="ECO:0000256" key="4">
    <source>
        <dbReference type="ARBA" id="ARBA00022741"/>
    </source>
</evidence>
<dbReference type="NCBIfam" id="TIGR01923">
    <property type="entry name" value="menE"/>
    <property type="match status" value="1"/>
</dbReference>
<evidence type="ECO:0000313" key="8">
    <source>
        <dbReference type="EMBL" id="MDD1782414.1"/>
    </source>
</evidence>
<keyword evidence="2" id="KW-0474">Menaquinone biosynthesis</keyword>
<dbReference type="Gene3D" id="3.30.300.30">
    <property type="match status" value="1"/>
</dbReference>
<dbReference type="PANTHER" id="PTHR43201:SF8">
    <property type="entry name" value="ACYL-COA SYNTHETASE FAMILY MEMBER 3"/>
    <property type="match status" value="1"/>
</dbReference>
<dbReference type="InterPro" id="IPR000873">
    <property type="entry name" value="AMP-dep_synth/lig_dom"/>
</dbReference>
<name>A0ABT5QP83_9GAMM</name>
<evidence type="ECO:0000256" key="2">
    <source>
        <dbReference type="ARBA" id="ARBA00022428"/>
    </source>
</evidence>
<dbReference type="EMBL" id="JAJUBB010000010">
    <property type="protein sequence ID" value="MDD1782414.1"/>
    <property type="molecule type" value="Genomic_DNA"/>
</dbReference>
<evidence type="ECO:0000313" key="9">
    <source>
        <dbReference type="Proteomes" id="UP001149821"/>
    </source>
</evidence>
<protein>
    <submittedName>
        <fullName evidence="8">O-succinylbenzoate--CoA ligase</fullName>
        <ecNumber evidence="8">6.2.1.26</ecNumber>
    </submittedName>
</protein>
<dbReference type="InterPro" id="IPR020845">
    <property type="entry name" value="AMP-binding_CS"/>
</dbReference>
<dbReference type="NCBIfam" id="NF006539">
    <property type="entry name" value="PRK09029.1"/>
    <property type="match status" value="1"/>
</dbReference>
<proteinExistence type="inferred from homology"/>
<dbReference type="SUPFAM" id="SSF56801">
    <property type="entry name" value="Acetyl-CoA synthetase-like"/>
    <property type="match status" value="1"/>
</dbReference>
<evidence type="ECO:0000256" key="5">
    <source>
        <dbReference type="ARBA" id="ARBA00022840"/>
    </source>
</evidence>
<keyword evidence="5" id="KW-0067">ATP-binding</keyword>
<dbReference type="Pfam" id="PF00501">
    <property type="entry name" value="AMP-binding"/>
    <property type="match status" value="1"/>
</dbReference>
<dbReference type="Gene3D" id="3.40.50.12780">
    <property type="entry name" value="N-terminal domain of ligase-like"/>
    <property type="match status" value="1"/>
</dbReference>
<organism evidence="8 9">
    <name type="scientific">Enterovibrio qingdaonensis</name>
    <dbReference type="NCBI Taxonomy" id="2899818"/>
    <lineage>
        <taxon>Bacteria</taxon>
        <taxon>Pseudomonadati</taxon>
        <taxon>Pseudomonadota</taxon>
        <taxon>Gammaproteobacteria</taxon>
        <taxon>Vibrionales</taxon>
        <taxon>Vibrionaceae</taxon>
        <taxon>Enterovibrio</taxon>
    </lineage>
</organism>
<dbReference type="RefSeq" id="WP_274143055.1">
    <property type="nucleotide sequence ID" value="NZ_JAJUBB010000010.1"/>
</dbReference>
<reference evidence="8" key="1">
    <citation type="submission" date="2021-12" db="EMBL/GenBank/DDBJ databases">
        <title>Enterovibrio ZSDZ35 sp. nov. and Enterovibrio ZSDZ42 sp. nov., isolated from coastal seawater in Qingdao.</title>
        <authorList>
            <person name="Zhang P."/>
        </authorList>
    </citation>
    <scope>NUCLEOTIDE SEQUENCE</scope>
    <source>
        <strain evidence="8">ZSDZ35</strain>
    </source>
</reference>